<dbReference type="InterPro" id="IPR022519">
    <property type="entry name" value="Gloeo/Verruco_rpt"/>
</dbReference>
<feature type="chain" id="PRO_5025450332" evidence="1">
    <location>
        <begin position="24"/>
        <end position="459"/>
    </location>
</feature>
<evidence type="ECO:0000313" key="2">
    <source>
        <dbReference type="EMBL" id="QGM45759.1"/>
    </source>
</evidence>
<dbReference type="Gene3D" id="2.20.25.650">
    <property type="entry name" value="Tachylectin-2-like"/>
    <property type="match status" value="1"/>
</dbReference>
<sequence>MKIRANFKSSACLSLMSVLFAGASVEAFGQSWPPAPLSEGTLYSFTGGADGGAPQYVSLLADSNGALYGTATGGGAHFAGVAFKLTPPGFGKTQWTESVLYTFSGADGAVPIAGLLRDLSGALYGVTAVGGANGFGVAFKLSPPVPPSTQWSYARIFDFAQSTGANPYGALIWDGAGGLVGAATTGGRNGVGAIYKLTPPASTGGQWTVSTLYNFTGGADGGSPYSSLVAGAGGAIYGTASAGGSGGAGVVFKLTPPGANCTPVSPNRWCETVLHAFGGSDGAGPYASLTLDDASGTFYGTTSSGGASNQGAVFSLTPPVPPSTLWVETVLHSFAGGQDGAQLFSPLVLFGGALYGASRAGGGTGCGGSGCGALFKVTPPAAPSNRWAEQVLYAFTGGADGAAPYGGLTVSTLHFGLGAAIYGVANGGGASNAGTIFSLQCATPAREVFGGAQHVACAH</sequence>
<organism evidence="2 3">
    <name type="scientific">Methylocystis heyeri</name>
    <dbReference type="NCBI Taxonomy" id="391905"/>
    <lineage>
        <taxon>Bacteria</taxon>
        <taxon>Pseudomonadati</taxon>
        <taxon>Pseudomonadota</taxon>
        <taxon>Alphaproteobacteria</taxon>
        <taxon>Hyphomicrobiales</taxon>
        <taxon>Methylocystaceae</taxon>
        <taxon>Methylocystis</taxon>
    </lineage>
</organism>
<keyword evidence="3" id="KW-1185">Reference proteome</keyword>
<reference evidence="2 3" key="1">
    <citation type="submission" date="2019-11" db="EMBL/GenBank/DDBJ databases">
        <title>The genome sequence of Methylocystis heyeri.</title>
        <authorList>
            <person name="Oshkin I.Y."/>
            <person name="Miroshnikov K."/>
            <person name="Dedysh S.N."/>
        </authorList>
    </citation>
    <scope>NUCLEOTIDE SEQUENCE [LARGE SCALE GENOMIC DNA]</scope>
    <source>
        <strain evidence="2 3">H2</strain>
    </source>
</reference>
<name>A0A6B8KDI9_9HYPH</name>
<dbReference type="AlphaFoldDB" id="A0A6B8KDI9"/>
<evidence type="ECO:0000313" key="3">
    <source>
        <dbReference type="Proteomes" id="UP000309061"/>
    </source>
</evidence>
<dbReference type="RefSeq" id="WP_136496030.1">
    <property type="nucleotide sequence ID" value="NZ_CP046052.1"/>
</dbReference>
<dbReference type="Proteomes" id="UP000309061">
    <property type="component" value="Chromosome"/>
</dbReference>
<feature type="signal peptide" evidence="1">
    <location>
        <begin position="1"/>
        <end position="23"/>
    </location>
</feature>
<dbReference type="EMBL" id="CP046052">
    <property type="protein sequence ID" value="QGM45759.1"/>
    <property type="molecule type" value="Genomic_DNA"/>
</dbReference>
<accession>A0A6B8KDI9</accession>
<dbReference type="OrthoDB" id="7432613at2"/>
<proteinExistence type="predicted"/>
<dbReference type="NCBIfam" id="TIGR03803">
    <property type="entry name" value="Gloeo_Verruco"/>
    <property type="match status" value="5"/>
</dbReference>
<protein>
    <submittedName>
        <fullName evidence="2">Uncharacterized protein</fullName>
    </submittedName>
</protein>
<keyword evidence="1" id="KW-0732">Signal</keyword>
<dbReference type="KEGG" id="mhey:H2LOC_008620"/>
<gene>
    <name evidence="2" type="ORF">H2LOC_008620</name>
</gene>
<evidence type="ECO:0000256" key="1">
    <source>
        <dbReference type="SAM" id="SignalP"/>
    </source>
</evidence>